<feature type="region of interest" description="Disordered" evidence="1">
    <location>
        <begin position="31"/>
        <end position="51"/>
    </location>
</feature>
<organism evidence="2 3">
    <name type="scientific">Olea europaea subsp. europaea</name>
    <dbReference type="NCBI Taxonomy" id="158383"/>
    <lineage>
        <taxon>Eukaryota</taxon>
        <taxon>Viridiplantae</taxon>
        <taxon>Streptophyta</taxon>
        <taxon>Embryophyta</taxon>
        <taxon>Tracheophyta</taxon>
        <taxon>Spermatophyta</taxon>
        <taxon>Magnoliopsida</taxon>
        <taxon>eudicotyledons</taxon>
        <taxon>Gunneridae</taxon>
        <taxon>Pentapetalae</taxon>
        <taxon>asterids</taxon>
        <taxon>lamiids</taxon>
        <taxon>Lamiales</taxon>
        <taxon>Oleaceae</taxon>
        <taxon>Oleeae</taxon>
        <taxon>Olea</taxon>
    </lineage>
</organism>
<evidence type="ECO:0000313" key="3">
    <source>
        <dbReference type="Proteomes" id="UP000594638"/>
    </source>
</evidence>
<dbReference type="Gramene" id="OE9A010468T1">
    <property type="protein sequence ID" value="OE9A010468C1"/>
    <property type="gene ID" value="OE9A010468"/>
</dbReference>
<proteinExistence type="predicted"/>
<reference evidence="2 3" key="1">
    <citation type="submission" date="2019-12" db="EMBL/GenBank/DDBJ databases">
        <authorList>
            <person name="Alioto T."/>
            <person name="Alioto T."/>
            <person name="Gomez Garrido J."/>
        </authorList>
    </citation>
    <scope>NUCLEOTIDE SEQUENCE [LARGE SCALE GENOMIC DNA]</scope>
</reference>
<dbReference type="EMBL" id="CACTIH010005442">
    <property type="protein sequence ID" value="CAA2992832.1"/>
    <property type="molecule type" value="Genomic_DNA"/>
</dbReference>
<keyword evidence="3" id="KW-1185">Reference proteome</keyword>
<sequence length="76" mass="8519">MRTGSNCSFLSVDLGDKIKVSGRVVMSRAIGEGKDSELEERREKKKEERREPTVISEIHIIATSFGELSHDIAETQ</sequence>
<evidence type="ECO:0000256" key="1">
    <source>
        <dbReference type="SAM" id="MobiDB-lite"/>
    </source>
</evidence>
<dbReference type="Proteomes" id="UP000594638">
    <property type="component" value="Unassembled WGS sequence"/>
</dbReference>
<accession>A0A8S0SK79</accession>
<protein>
    <submittedName>
        <fullName evidence="2">Uncharacterized protein</fullName>
    </submittedName>
</protein>
<evidence type="ECO:0000313" key="2">
    <source>
        <dbReference type="EMBL" id="CAA2992832.1"/>
    </source>
</evidence>
<comment type="caution">
    <text evidence="2">The sequence shown here is derived from an EMBL/GenBank/DDBJ whole genome shotgun (WGS) entry which is preliminary data.</text>
</comment>
<gene>
    <name evidence="2" type="ORF">OLEA9_A010468</name>
</gene>
<name>A0A8S0SK79_OLEEU</name>
<dbReference type="AlphaFoldDB" id="A0A8S0SK79"/>